<proteinExistence type="predicted"/>
<dbReference type="PROSITE" id="PS51186">
    <property type="entry name" value="GNAT"/>
    <property type="match status" value="1"/>
</dbReference>
<dbReference type="CDD" id="cd04301">
    <property type="entry name" value="NAT_SF"/>
    <property type="match status" value="1"/>
</dbReference>
<dbReference type="InterPro" id="IPR056935">
    <property type="entry name" value="Rv0428c-like_C"/>
</dbReference>
<dbReference type="Pfam" id="PF24553">
    <property type="entry name" value="Rv0428c_C"/>
    <property type="match status" value="1"/>
</dbReference>
<evidence type="ECO:0000313" key="4">
    <source>
        <dbReference type="EMBL" id="VUD75056.1"/>
    </source>
</evidence>
<dbReference type="SUPFAM" id="SSF55729">
    <property type="entry name" value="Acyl-CoA N-acyltransferases (Nat)"/>
    <property type="match status" value="1"/>
</dbReference>
<organism evidence="4 5">
    <name type="scientific">Methylobacterium symbioticum</name>
    <dbReference type="NCBI Taxonomy" id="2584084"/>
    <lineage>
        <taxon>Bacteria</taxon>
        <taxon>Pseudomonadati</taxon>
        <taxon>Pseudomonadota</taxon>
        <taxon>Alphaproteobacteria</taxon>
        <taxon>Hyphomicrobiales</taxon>
        <taxon>Methylobacteriaceae</taxon>
        <taxon>Methylobacterium</taxon>
    </lineage>
</organism>
<evidence type="ECO:0000313" key="5">
    <source>
        <dbReference type="Proteomes" id="UP000410984"/>
    </source>
</evidence>
<accession>A0A509EL10</accession>
<keyword evidence="5" id="KW-1185">Reference proteome</keyword>
<dbReference type="InterPro" id="IPR016181">
    <property type="entry name" value="Acyl_CoA_acyltransferase"/>
</dbReference>
<dbReference type="AlphaFoldDB" id="A0A509EL10"/>
<dbReference type="EMBL" id="CABFPH010000203">
    <property type="protein sequence ID" value="VUD75056.1"/>
    <property type="molecule type" value="Genomic_DNA"/>
</dbReference>
<dbReference type="InterPro" id="IPR050680">
    <property type="entry name" value="YpeA/RimI_acetyltransf"/>
</dbReference>
<dbReference type="RefSeq" id="WP_142586277.1">
    <property type="nucleotide sequence ID" value="NZ_CABFPH010000203.1"/>
</dbReference>
<keyword evidence="1" id="KW-0808">Transferase</keyword>
<keyword evidence="2" id="KW-0012">Acyltransferase</keyword>
<dbReference type="OrthoDB" id="9775595at2"/>
<evidence type="ECO:0000259" key="3">
    <source>
        <dbReference type="PROSITE" id="PS51186"/>
    </source>
</evidence>
<feature type="domain" description="N-acetyltransferase" evidence="3">
    <location>
        <begin position="111"/>
        <end position="245"/>
    </location>
</feature>
<reference evidence="4 5" key="1">
    <citation type="submission" date="2019-06" db="EMBL/GenBank/DDBJ databases">
        <authorList>
            <person name="Rodrigo-Torres L."/>
            <person name="Arahal R. D."/>
            <person name="Lucena T."/>
        </authorList>
    </citation>
    <scope>NUCLEOTIDE SEQUENCE [LARGE SCALE GENOMIC DNA]</scope>
    <source>
        <strain evidence="4 5">SB0023/3</strain>
    </source>
</reference>
<gene>
    <name evidence="4" type="ORF">MET9862_05696</name>
</gene>
<dbReference type="Gene3D" id="3.40.630.30">
    <property type="match status" value="1"/>
</dbReference>
<dbReference type="InterPro" id="IPR000182">
    <property type="entry name" value="GNAT_dom"/>
</dbReference>
<dbReference type="Proteomes" id="UP000410984">
    <property type="component" value="Unassembled WGS sequence"/>
</dbReference>
<evidence type="ECO:0000256" key="2">
    <source>
        <dbReference type="ARBA" id="ARBA00023315"/>
    </source>
</evidence>
<protein>
    <recommendedName>
        <fullName evidence="3">N-acetyltransferase domain-containing protein</fullName>
    </recommendedName>
</protein>
<sequence>MESLAWLAEEACRNAWPAPREVHLGGWLLRASGGPTRRTNALNPLPGPRAAPAVAVEAAERVFAGLGAPALFRVVSLAPELDPELERRGYRAEGHSFTLAADLADHARPDPEVRLAPAPDAAWLALRARINDSDAAAECAYRVMHETIALPRACAALDADGAPAAQAYAVLDRNLVVLESVATAPEARGRGHARRVVAALMDWGRARGAAFACLQVVADNHPARALYAGLGFGRELSRYHYRRAP</sequence>
<evidence type="ECO:0000256" key="1">
    <source>
        <dbReference type="ARBA" id="ARBA00022679"/>
    </source>
</evidence>
<dbReference type="PANTHER" id="PTHR43420">
    <property type="entry name" value="ACETYLTRANSFERASE"/>
    <property type="match status" value="1"/>
</dbReference>
<dbReference type="GO" id="GO:0016747">
    <property type="term" value="F:acyltransferase activity, transferring groups other than amino-acyl groups"/>
    <property type="evidence" value="ECO:0007669"/>
    <property type="project" value="InterPro"/>
</dbReference>
<name>A0A509EL10_9HYPH</name>